<proteinExistence type="predicted"/>
<dbReference type="AlphaFoldDB" id="A0A4U2YYB2"/>
<dbReference type="Proteomes" id="UP000308744">
    <property type="component" value="Unassembled WGS sequence"/>
</dbReference>
<protein>
    <submittedName>
        <fullName evidence="1">Uncharacterized protein</fullName>
    </submittedName>
</protein>
<dbReference type="RefSeq" id="WP_107896583.1">
    <property type="nucleotide sequence ID" value="NZ_PYWM01000022.1"/>
</dbReference>
<sequence length="115" mass="13264">MSFETHENKFLKQCLNCNNEVSDLNPEHIYCTQCGFPIRNECYGTTKFHNGNFNDPVEHDIDDEEYVLEPNVVFCPKCSSISLFAEKGLIENKYPKVEIVHQSSYKSSGNDDPFF</sequence>
<accession>A0A4U2YYB2</accession>
<evidence type="ECO:0000313" key="2">
    <source>
        <dbReference type="Proteomes" id="UP000308744"/>
    </source>
</evidence>
<organism evidence="1 2">
    <name type="scientific">Lysinibacillus mangiferihumi</name>
    <dbReference type="NCBI Taxonomy" id="1130819"/>
    <lineage>
        <taxon>Bacteria</taxon>
        <taxon>Bacillati</taxon>
        <taxon>Bacillota</taxon>
        <taxon>Bacilli</taxon>
        <taxon>Bacillales</taxon>
        <taxon>Bacillaceae</taxon>
        <taxon>Lysinibacillus</taxon>
    </lineage>
</organism>
<evidence type="ECO:0000313" key="1">
    <source>
        <dbReference type="EMBL" id="TKI66668.1"/>
    </source>
</evidence>
<gene>
    <name evidence="1" type="ORF">FC756_14680</name>
</gene>
<keyword evidence="2" id="KW-1185">Reference proteome</keyword>
<comment type="caution">
    <text evidence="1">The sequence shown here is derived from an EMBL/GenBank/DDBJ whole genome shotgun (WGS) entry which is preliminary data.</text>
</comment>
<name>A0A4U2YYB2_9BACI</name>
<reference evidence="1 2" key="1">
    <citation type="submission" date="2019-04" db="EMBL/GenBank/DDBJ databases">
        <title>Lysinibacillus genome sequencing.</title>
        <authorList>
            <person name="Dunlap C."/>
        </authorList>
    </citation>
    <scope>NUCLEOTIDE SEQUENCE [LARGE SCALE GENOMIC DNA]</scope>
    <source>
        <strain evidence="1 2">CCTCC AB 2010389</strain>
    </source>
</reference>
<dbReference type="EMBL" id="SZPU01000056">
    <property type="protein sequence ID" value="TKI66668.1"/>
    <property type="molecule type" value="Genomic_DNA"/>
</dbReference>